<dbReference type="Proteomes" id="UP000023152">
    <property type="component" value="Unassembled WGS sequence"/>
</dbReference>
<organism evidence="3 4">
    <name type="scientific">Reticulomyxa filosa</name>
    <dbReference type="NCBI Taxonomy" id="46433"/>
    <lineage>
        <taxon>Eukaryota</taxon>
        <taxon>Sar</taxon>
        <taxon>Rhizaria</taxon>
        <taxon>Retaria</taxon>
        <taxon>Foraminifera</taxon>
        <taxon>Monothalamids</taxon>
        <taxon>Reticulomyxidae</taxon>
        <taxon>Reticulomyxa</taxon>
    </lineage>
</organism>
<dbReference type="AlphaFoldDB" id="X6M791"/>
<evidence type="ECO:0000256" key="1">
    <source>
        <dbReference type="SAM" id="MobiDB-lite"/>
    </source>
</evidence>
<evidence type="ECO:0000313" key="4">
    <source>
        <dbReference type="Proteomes" id="UP000023152"/>
    </source>
</evidence>
<name>X6M791_RETFI</name>
<feature type="transmembrane region" description="Helical" evidence="2">
    <location>
        <begin position="115"/>
        <end position="139"/>
    </location>
</feature>
<evidence type="ECO:0000313" key="3">
    <source>
        <dbReference type="EMBL" id="ETO09337.1"/>
    </source>
</evidence>
<reference evidence="3 4" key="1">
    <citation type="journal article" date="2013" name="Curr. Biol.">
        <title>The Genome of the Foraminiferan Reticulomyxa filosa.</title>
        <authorList>
            <person name="Glockner G."/>
            <person name="Hulsmann N."/>
            <person name="Schleicher M."/>
            <person name="Noegel A.A."/>
            <person name="Eichinger L."/>
            <person name="Gallinger C."/>
            <person name="Pawlowski J."/>
            <person name="Sierra R."/>
            <person name="Euteneuer U."/>
            <person name="Pillet L."/>
            <person name="Moustafa A."/>
            <person name="Platzer M."/>
            <person name="Groth M."/>
            <person name="Szafranski K."/>
            <person name="Schliwa M."/>
        </authorList>
    </citation>
    <scope>NUCLEOTIDE SEQUENCE [LARGE SCALE GENOMIC DNA]</scope>
</reference>
<feature type="compositionally biased region" description="Acidic residues" evidence="1">
    <location>
        <begin position="267"/>
        <end position="304"/>
    </location>
</feature>
<protein>
    <submittedName>
        <fullName evidence="3">Uncharacterized protein</fullName>
    </submittedName>
</protein>
<gene>
    <name evidence="3" type="ORF">RFI_28050</name>
</gene>
<dbReference type="EMBL" id="ASPP01024134">
    <property type="protein sequence ID" value="ETO09337.1"/>
    <property type="molecule type" value="Genomic_DNA"/>
</dbReference>
<keyword evidence="2" id="KW-1133">Transmembrane helix</keyword>
<feature type="transmembrane region" description="Helical" evidence="2">
    <location>
        <begin position="160"/>
        <end position="178"/>
    </location>
</feature>
<sequence length="509" mass="58842">MRKCAIDFKLCTLFTNKRLQYFYKNFDSFAFQEKKQATQLIRSFCSRLNPVVENAKKSDFELHSKFVHQYAKTARSSPTKDNVPGKFLGPESVVRLQFFQTLSNKSLCCNKNLGVFIYFKILLLLRWVCCSNCCDLIFAKYVFVQKKKKKANNKIQIKQLKSSVCFFLLSLWIDLFAGFLAPPAMNFFLRWGCCFFFFFLEKKKALRTEMQSKLEEKSKECNESLQIPKWDCGFEHSETPATTNDSCFANVESKYEEGALSEKEEKTIEEEEEEKYNDENEEGEEKENDNDDNDNDDDNEDEDATSWNTEEHCSESTETESSKELKICDILKRPLLMNEKYHSMAMDLFFQDLTNASCCTEETWESLPSPLLSVSYGPPPLQVHPNVTTRTALQQDSKEKRHVTNTCPSMNGHHPSSLLPLHTTDKSGASPLELLYPPSYSDKAGQKALKNCYERWEIFDPNAGLCHHNDVTLESEVRTLEHFGICVCMYVRLLQGVMQYLIHQLLSKI</sequence>
<feature type="compositionally biased region" description="Basic and acidic residues" evidence="1">
    <location>
        <begin position="309"/>
        <end position="320"/>
    </location>
</feature>
<keyword evidence="4" id="KW-1185">Reference proteome</keyword>
<proteinExistence type="predicted"/>
<feature type="region of interest" description="Disordered" evidence="1">
    <location>
        <begin position="256"/>
        <end position="320"/>
    </location>
</feature>
<feature type="region of interest" description="Disordered" evidence="1">
    <location>
        <begin position="391"/>
        <end position="422"/>
    </location>
</feature>
<feature type="compositionally biased region" description="Basic and acidic residues" evidence="1">
    <location>
        <begin position="256"/>
        <end position="266"/>
    </location>
</feature>
<keyword evidence="2" id="KW-0812">Transmembrane</keyword>
<keyword evidence="2" id="KW-0472">Membrane</keyword>
<accession>X6M791</accession>
<evidence type="ECO:0000256" key="2">
    <source>
        <dbReference type="SAM" id="Phobius"/>
    </source>
</evidence>
<comment type="caution">
    <text evidence="3">The sequence shown here is derived from an EMBL/GenBank/DDBJ whole genome shotgun (WGS) entry which is preliminary data.</text>
</comment>